<keyword evidence="1" id="KW-0812">Transmembrane</keyword>
<evidence type="ECO:0000313" key="2">
    <source>
        <dbReference type="EMBL" id="NDW22127.1"/>
    </source>
</evidence>
<evidence type="ECO:0000313" key="3">
    <source>
        <dbReference type="Proteomes" id="UP000478837"/>
    </source>
</evidence>
<dbReference type="RefSeq" id="WP_163111981.1">
    <property type="nucleotide sequence ID" value="NZ_JAAAWP010000006.1"/>
</dbReference>
<feature type="transmembrane region" description="Helical" evidence="1">
    <location>
        <begin position="46"/>
        <end position="64"/>
    </location>
</feature>
<feature type="transmembrane region" description="Helical" evidence="1">
    <location>
        <begin position="208"/>
        <end position="225"/>
    </location>
</feature>
<dbReference type="EMBL" id="JAAAWP010000006">
    <property type="protein sequence ID" value="NDW22127.1"/>
    <property type="molecule type" value="Genomic_DNA"/>
</dbReference>
<dbReference type="Proteomes" id="UP000478837">
    <property type="component" value="Unassembled WGS sequence"/>
</dbReference>
<feature type="transmembrane region" description="Helical" evidence="1">
    <location>
        <begin position="6"/>
        <end position="25"/>
    </location>
</feature>
<dbReference type="AlphaFoldDB" id="A0A6L9MVP3"/>
<reference evidence="2 3" key="1">
    <citation type="submission" date="2020-01" db="EMBL/GenBank/DDBJ databases">
        <title>Genomes of bacteria type strains.</title>
        <authorList>
            <person name="Chen J."/>
            <person name="Zhu S."/>
            <person name="Yang J."/>
        </authorList>
    </citation>
    <scope>NUCLEOTIDE SEQUENCE [LARGE SCALE GENOMIC DNA]</scope>
    <source>
        <strain evidence="2 3">LMG 22958</strain>
    </source>
</reference>
<feature type="transmembrane region" description="Helical" evidence="1">
    <location>
        <begin position="176"/>
        <end position="196"/>
    </location>
</feature>
<feature type="transmembrane region" description="Helical" evidence="1">
    <location>
        <begin position="145"/>
        <end position="164"/>
    </location>
</feature>
<protein>
    <recommendedName>
        <fullName evidence="4">DUF2306 domain-containing protein</fullName>
    </recommendedName>
</protein>
<evidence type="ECO:0000256" key="1">
    <source>
        <dbReference type="SAM" id="Phobius"/>
    </source>
</evidence>
<keyword evidence="1" id="KW-1133">Transmembrane helix</keyword>
<accession>A0A6L9MVP3</accession>
<comment type="caution">
    <text evidence="2">The sequence shown here is derived from an EMBL/GenBank/DDBJ whole genome shotgun (WGS) entry which is preliminary data.</text>
</comment>
<keyword evidence="3" id="KW-1185">Reference proteome</keyword>
<organism evidence="2 3">
    <name type="scientific">Alteromonas hispanica</name>
    <dbReference type="NCBI Taxonomy" id="315421"/>
    <lineage>
        <taxon>Bacteria</taxon>
        <taxon>Pseudomonadati</taxon>
        <taxon>Pseudomonadota</taxon>
        <taxon>Gammaproteobacteria</taxon>
        <taxon>Alteromonadales</taxon>
        <taxon>Alteromonadaceae</taxon>
        <taxon>Alteromonas/Salinimonas group</taxon>
        <taxon>Alteromonas</taxon>
    </lineage>
</organism>
<evidence type="ECO:0008006" key="4">
    <source>
        <dbReference type="Google" id="ProtNLM"/>
    </source>
</evidence>
<proteinExistence type="predicted"/>
<feature type="transmembrane region" description="Helical" evidence="1">
    <location>
        <begin position="84"/>
        <end position="107"/>
    </location>
</feature>
<keyword evidence="1" id="KW-0472">Membrane</keyword>
<gene>
    <name evidence="2" type="ORF">GTW09_11380</name>
</gene>
<feature type="transmembrane region" description="Helical" evidence="1">
    <location>
        <begin position="119"/>
        <end position="139"/>
    </location>
</feature>
<sequence length="243" mass="26571">MSYSYQAILYSHILAGAIALVLFWVPVTARKGAFNHKKFGAHYRRAMLWTIASGAVLAGVWLFIPVAVNPNLADNPAGVANLQRFAIFLLHLAVQMHASVMMGQWALDAKQSRRSLRCFSRTAPAVLLTATSLYIGVIGVMNQHILMLIFAPLGLSISIGQLRFIFAKQVAPKAWLVEHLGGYIGSGIAAYTAFAAFGGRTLFSDIGAWQYAFWVLPGLIGGIAISRLSRQYRTSTAENTRRT</sequence>
<name>A0A6L9MVP3_9ALTE</name>